<sequence>MATADRLNLLYDKLKQDGVVSEEIRVQLEKMGDEFNNLYHGLEKRAHALTNKQWRFIKRDLKRIGCISFAQPATRLAFICKELVDLDISFDYEE</sequence>
<proteinExistence type="predicted"/>
<dbReference type="EMBL" id="MLYV02000449">
    <property type="protein sequence ID" value="PSR94468.1"/>
    <property type="molecule type" value="Genomic_DNA"/>
</dbReference>
<gene>
    <name evidence="1" type="ORF">PHLCEN_2v4444</name>
</gene>
<evidence type="ECO:0000313" key="2">
    <source>
        <dbReference type="Proteomes" id="UP000186601"/>
    </source>
</evidence>
<accession>A0A2R6PNJ0</accession>
<keyword evidence="2" id="KW-1185">Reference proteome</keyword>
<dbReference type="AlphaFoldDB" id="A0A2R6PNJ0"/>
<comment type="caution">
    <text evidence="1">The sequence shown here is derived from an EMBL/GenBank/DDBJ whole genome shotgun (WGS) entry which is preliminary data.</text>
</comment>
<protein>
    <submittedName>
        <fullName evidence="1">Uncharacterized protein</fullName>
    </submittedName>
</protein>
<organism evidence="1 2">
    <name type="scientific">Hermanssonia centrifuga</name>
    <dbReference type="NCBI Taxonomy" id="98765"/>
    <lineage>
        <taxon>Eukaryota</taxon>
        <taxon>Fungi</taxon>
        <taxon>Dikarya</taxon>
        <taxon>Basidiomycota</taxon>
        <taxon>Agaricomycotina</taxon>
        <taxon>Agaricomycetes</taxon>
        <taxon>Polyporales</taxon>
        <taxon>Meruliaceae</taxon>
        <taxon>Hermanssonia</taxon>
    </lineage>
</organism>
<evidence type="ECO:0000313" key="1">
    <source>
        <dbReference type="EMBL" id="PSR94468.1"/>
    </source>
</evidence>
<name>A0A2R6PNJ0_9APHY</name>
<dbReference type="Proteomes" id="UP000186601">
    <property type="component" value="Unassembled WGS sequence"/>
</dbReference>
<reference evidence="1 2" key="1">
    <citation type="submission" date="2018-02" db="EMBL/GenBank/DDBJ databases">
        <title>Genome sequence of the basidiomycete white-rot fungus Phlebia centrifuga.</title>
        <authorList>
            <person name="Granchi Z."/>
            <person name="Peng M."/>
            <person name="de Vries R.P."/>
            <person name="Hilden K."/>
            <person name="Makela M.R."/>
            <person name="Grigoriev I."/>
            <person name="Riley R."/>
        </authorList>
    </citation>
    <scope>NUCLEOTIDE SEQUENCE [LARGE SCALE GENOMIC DNA]</scope>
    <source>
        <strain evidence="1 2">FBCC195</strain>
    </source>
</reference>